<gene>
    <name evidence="2" type="ORF">H9868_02575</name>
</gene>
<evidence type="ECO:0000313" key="2">
    <source>
        <dbReference type="EMBL" id="HIW93405.1"/>
    </source>
</evidence>
<feature type="transmembrane region" description="Helical" evidence="1">
    <location>
        <begin position="12"/>
        <end position="35"/>
    </location>
</feature>
<keyword evidence="1" id="KW-1133">Transmembrane helix</keyword>
<reference evidence="2" key="2">
    <citation type="submission" date="2021-04" db="EMBL/GenBank/DDBJ databases">
        <authorList>
            <person name="Gilroy R."/>
        </authorList>
    </citation>
    <scope>NUCLEOTIDE SEQUENCE</scope>
    <source>
        <strain evidence="2">ChiGjej6B6-1540</strain>
    </source>
</reference>
<protein>
    <submittedName>
        <fullName evidence="2">Uncharacterized protein</fullName>
    </submittedName>
</protein>
<accession>A0A9D1UNX5</accession>
<name>A0A9D1UNX5_9FIRM</name>
<feature type="non-terminal residue" evidence="2">
    <location>
        <position position="84"/>
    </location>
</feature>
<dbReference type="EMBL" id="DXGA01000057">
    <property type="protein sequence ID" value="HIW93405.1"/>
    <property type="molecule type" value="Genomic_DNA"/>
</dbReference>
<evidence type="ECO:0000256" key="1">
    <source>
        <dbReference type="SAM" id="Phobius"/>
    </source>
</evidence>
<dbReference type="Proteomes" id="UP000824192">
    <property type="component" value="Unassembled WGS sequence"/>
</dbReference>
<keyword evidence="1" id="KW-0472">Membrane</keyword>
<sequence length="84" mass="9808">MKSLYKRELAMMVGIVTLSFTLLSTAFMLLSYRYIISETRDRLERNAGYIASATGNYLQNFNSWNIFDSRADTWILYQTTMETV</sequence>
<proteinExistence type="predicted"/>
<organism evidence="2 3">
    <name type="scientific">Candidatus Flavonifractor merdipullorum</name>
    <dbReference type="NCBI Taxonomy" id="2838590"/>
    <lineage>
        <taxon>Bacteria</taxon>
        <taxon>Bacillati</taxon>
        <taxon>Bacillota</taxon>
        <taxon>Clostridia</taxon>
        <taxon>Eubacteriales</taxon>
        <taxon>Oscillospiraceae</taxon>
        <taxon>Flavonifractor</taxon>
    </lineage>
</organism>
<dbReference type="AlphaFoldDB" id="A0A9D1UNX5"/>
<evidence type="ECO:0000313" key="3">
    <source>
        <dbReference type="Proteomes" id="UP000824192"/>
    </source>
</evidence>
<reference evidence="2" key="1">
    <citation type="journal article" date="2021" name="PeerJ">
        <title>Extensive microbial diversity within the chicken gut microbiome revealed by metagenomics and culture.</title>
        <authorList>
            <person name="Gilroy R."/>
            <person name="Ravi A."/>
            <person name="Getino M."/>
            <person name="Pursley I."/>
            <person name="Horton D.L."/>
            <person name="Alikhan N.F."/>
            <person name="Baker D."/>
            <person name="Gharbi K."/>
            <person name="Hall N."/>
            <person name="Watson M."/>
            <person name="Adriaenssens E.M."/>
            <person name="Foster-Nyarko E."/>
            <person name="Jarju S."/>
            <person name="Secka A."/>
            <person name="Antonio M."/>
            <person name="Oren A."/>
            <person name="Chaudhuri R.R."/>
            <person name="La Ragione R."/>
            <person name="Hildebrand F."/>
            <person name="Pallen M.J."/>
        </authorList>
    </citation>
    <scope>NUCLEOTIDE SEQUENCE</scope>
    <source>
        <strain evidence="2">ChiGjej6B6-1540</strain>
    </source>
</reference>
<comment type="caution">
    <text evidence="2">The sequence shown here is derived from an EMBL/GenBank/DDBJ whole genome shotgun (WGS) entry which is preliminary data.</text>
</comment>
<keyword evidence="1" id="KW-0812">Transmembrane</keyword>